<feature type="transmembrane region" description="Helical" evidence="1">
    <location>
        <begin position="80"/>
        <end position="106"/>
    </location>
</feature>
<feature type="transmembrane region" description="Helical" evidence="1">
    <location>
        <begin position="6"/>
        <end position="26"/>
    </location>
</feature>
<dbReference type="InterPro" id="IPR055843">
    <property type="entry name" value="DUF7420"/>
</dbReference>
<dbReference type="GeneID" id="19525530"/>
<evidence type="ECO:0000256" key="1">
    <source>
        <dbReference type="SAM" id="Phobius"/>
    </source>
</evidence>
<dbReference type="Proteomes" id="UP000026901">
    <property type="component" value="Segment"/>
</dbReference>
<dbReference type="KEGG" id="vg:19525530"/>
<accession>A0A024B1P1</accession>
<proteinExistence type="predicted"/>
<sequence>MSLSHDYLLLFYFVLAQLLVIYFWNIKGLIDNVKEIKEKGETPLTTRSAIGVVLSFIVEALTSFLVIAALGTVVDLSLNVFVTIGTVILVTILRNIVAYLVMYGYWGSIVKATEKKVKQELLQEIGEE</sequence>
<keyword evidence="1" id="KW-0812">Transmembrane</keyword>
<dbReference type="OrthoDB" id="28092at10239"/>
<organism evidence="2 3">
    <name type="scientific">Bacillus phage Evoli</name>
    <dbReference type="NCBI Taxonomy" id="1486658"/>
    <lineage>
        <taxon>Viruses</taxon>
        <taxon>Duplodnaviria</taxon>
        <taxon>Heunggongvirae</taxon>
        <taxon>Uroviricota</taxon>
        <taxon>Caudoviricetes</taxon>
        <taxon>Herelleviridae</taxon>
        <taxon>Bastillevirinae</taxon>
        <taxon>Bastillevirus</taxon>
        <taxon>Bastillevirus evoli</taxon>
    </lineage>
</organism>
<dbReference type="EMBL" id="KJ489398">
    <property type="protein sequence ID" value="AHZ09913.1"/>
    <property type="molecule type" value="Genomic_DNA"/>
</dbReference>
<keyword evidence="3" id="KW-1185">Reference proteome</keyword>
<keyword evidence="1" id="KW-1133">Transmembrane helix</keyword>
<dbReference type="Pfam" id="PF24195">
    <property type="entry name" value="DUF7420"/>
    <property type="match status" value="1"/>
</dbReference>
<evidence type="ECO:0000313" key="3">
    <source>
        <dbReference type="Proteomes" id="UP000026901"/>
    </source>
</evidence>
<protein>
    <submittedName>
        <fullName evidence="2">Uncharacterized protein</fullName>
    </submittedName>
</protein>
<keyword evidence="1" id="KW-0472">Membrane</keyword>
<feature type="transmembrane region" description="Helical" evidence="1">
    <location>
        <begin position="47"/>
        <end position="74"/>
    </location>
</feature>
<evidence type="ECO:0000313" key="2">
    <source>
        <dbReference type="EMBL" id="AHZ09913.1"/>
    </source>
</evidence>
<name>A0A024B1P1_9CAUD</name>
<reference evidence="3" key="1">
    <citation type="submission" date="2014-09" db="EMBL/GenBank/DDBJ databases">
        <authorList>
            <person name="Sauder A.B."/>
            <person name="McKenzie Q.R."/>
            <person name="Temple L.M."/>
            <person name="Alexis B.K."/>
            <person name="Al-Atrache Z."/>
            <person name="Lewis L.O."/>
            <person name="Loesser-Casey K.E."/>
            <person name="Mitchell K.J."/>
        </authorList>
    </citation>
    <scope>NUCLEOTIDE SEQUENCE [LARGE SCALE GENOMIC DNA]</scope>
</reference>
<dbReference type="RefSeq" id="YP_009035710.1">
    <property type="nucleotide sequence ID" value="NC_024207.1"/>
</dbReference>